<reference evidence="1" key="1">
    <citation type="journal article" date="2022" name="bioRxiv">
        <title>Population genetic analysis of Ophidiomyces ophidiicola, the causative agent of snake fungal disease, indicates recent introductions to the USA.</title>
        <authorList>
            <person name="Ladner J.T."/>
            <person name="Palmer J.M."/>
            <person name="Ettinger C.L."/>
            <person name="Stajich J.E."/>
            <person name="Farrell T.M."/>
            <person name="Glorioso B.M."/>
            <person name="Lawson B."/>
            <person name="Price S.J."/>
            <person name="Stengle A.G."/>
            <person name="Grear D.A."/>
            <person name="Lorch J.M."/>
        </authorList>
    </citation>
    <scope>NUCLEOTIDE SEQUENCE</scope>
    <source>
        <strain evidence="1">NWHC 24266-5</strain>
    </source>
</reference>
<accession>A0ACB8V5Q0</accession>
<proteinExistence type="predicted"/>
<comment type="caution">
    <text evidence="1">The sequence shown here is derived from an EMBL/GenBank/DDBJ whole genome shotgun (WGS) entry which is preliminary data.</text>
</comment>
<sequence>MSSQPPRPATADPGSHDNHTTSPSTRKTLHQNIIGKLRPLPFQYRWVVWYEKHMDSTNYDDRLYLLHGDVADIGIFYRIYNNYPWDKVKLRDSVHIFRKGTKPIWEDPENMKGGCWTFQVPKARSQAFFHELAILCMANELQAAVQGEHDHVLGVSSSVRFKTHLVSVWNKAGRNEKSIRILGDTIIERLSPELRPLSTKTYYYKRHDEHDGFEAAIQAAQKKRQCENKSINKGVDGLPLENPCCGSINE</sequence>
<evidence type="ECO:0000313" key="1">
    <source>
        <dbReference type="EMBL" id="KAI2393534.1"/>
    </source>
</evidence>
<protein>
    <submittedName>
        <fullName evidence="1">Uncharacterized protein</fullName>
    </submittedName>
</protein>
<dbReference type="EMBL" id="JALBCA010000002">
    <property type="protein sequence ID" value="KAI2393534.1"/>
    <property type="molecule type" value="Genomic_DNA"/>
</dbReference>
<name>A0ACB8V5Q0_9EURO</name>
<organism evidence="1">
    <name type="scientific">Ophidiomyces ophidiicola</name>
    <dbReference type="NCBI Taxonomy" id="1387563"/>
    <lineage>
        <taxon>Eukaryota</taxon>
        <taxon>Fungi</taxon>
        <taxon>Dikarya</taxon>
        <taxon>Ascomycota</taxon>
        <taxon>Pezizomycotina</taxon>
        <taxon>Eurotiomycetes</taxon>
        <taxon>Eurotiomycetidae</taxon>
        <taxon>Onygenales</taxon>
        <taxon>Onygenaceae</taxon>
        <taxon>Ophidiomyces</taxon>
    </lineage>
</organism>
<gene>
    <name evidence="1" type="ORF">LOY88_000134</name>
</gene>